<proteinExistence type="predicted"/>
<feature type="domain" description="DUF8212" evidence="2">
    <location>
        <begin position="150"/>
        <end position="175"/>
    </location>
</feature>
<sequence length="506" mass="57614">MFAWYRDSAVCYIYLSDVDVSEEEHHRNKGRRTVAPEDSLFQTSGEHRLLRQVVSSQWFTRGWTLQELLAPAICIFYDLGWVPLLKVVKQTARTESDRYGVGRKPRWLLEDEDDVQEAIGRTTRAEDMAYCLMGIFNVNMPLMYGEGGVKAFRRLQEEIIKQTDDHSIFYWRDADADRSAFRGLLARSPADFSNSNLAGFSDEPEYTRAHRDGHPTSTHDKTFGMTNRGLRISLAIISSGRGWEERVIRGDDEVAAILECGIRRYYIILARLNDDEHYARVDAHLLPRFVSISSCSHSQSFVGDIFVRQEPVVHHCYMSSRMTAVEIGSDPAFEIISTCPEEAWDADARQIKPMDSYISRGTPSGFRNLRSAMWRSPSAFNHWLKKHYFSIKEPLATAVVHVANLFPPGVPSIDFTISVRWKSRTEGDEEPRKITVQFEQVHYTGMATQTGWKVSPRSIVWTSSSEILRIGVLEQTLLDEGGLVLGVCFTCERNLVISGKVPVARL</sequence>
<dbReference type="Proteomes" id="UP001172155">
    <property type="component" value="Unassembled WGS sequence"/>
</dbReference>
<keyword evidence="4" id="KW-1185">Reference proteome</keyword>
<gene>
    <name evidence="3" type="ORF">B0T18DRAFT_457819</name>
</gene>
<evidence type="ECO:0000313" key="4">
    <source>
        <dbReference type="Proteomes" id="UP001172155"/>
    </source>
</evidence>
<accession>A0AA40F660</accession>
<comment type="caution">
    <text evidence="3">The sequence shown here is derived from an EMBL/GenBank/DDBJ whole genome shotgun (WGS) entry which is preliminary data.</text>
</comment>
<dbReference type="AlphaFoldDB" id="A0AA40F660"/>
<protein>
    <recommendedName>
        <fullName evidence="2">DUF8212 domain-containing protein</fullName>
    </recommendedName>
</protein>
<feature type="compositionally biased region" description="Basic and acidic residues" evidence="1">
    <location>
        <begin position="205"/>
        <end position="222"/>
    </location>
</feature>
<reference evidence="3" key="1">
    <citation type="submission" date="2023-06" db="EMBL/GenBank/DDBJ databases">
        <title>Genome-scale phylogeny and comparative genomics of the fungal order Sordariales.</title>
        <authorList>
            <consortium name="Lawrence Berkeley National Laboratory"/>
            <person name="Hensen N."/>
            <person name="Bonometti L."/>
            <person name="Westerberg I."/>
            <person name="Brannstrom I.O."/>
            <person name="Guillou S."/>
            <person name="Cros-Aarteil S."/>
            <person name="Calhoun S."/>
            <person name="Haridas S."/>
            <person name="Kuo A."/>
            <person name="Mondo S."/>
            <person name="Pangilinan J."/>
            <person name="Riley R."/>
            <person name="LaButti K."/>
            <person name="Andreopoulos B."/>
            <person name="Lipzen A."/>
            <person name="Chen C."/>
            <person name="Yanf M."/>
            <person name="Daum C."/>
            <person name="Ng V."/>
            <person name="Clum A."/>
            <person name="Steindorff A."/>
            <person name="Ohm R."/>
            <person name="Martin F."/>
            <person name="Silar P."/>
            <person name="Natvig D."/>
            <person name="Lalanne C."/>
            <person name="Gautier V."/>
            <person name="Ament-velasquez S.L."/>
            <person name="Kruys A."/>
            <person name="Hutchinson M.I."/>
            <person name="Powell A.J."/>
            <person name="Barry K."/>
            <person name="Miller A.N."/>
            <person name="Grigoriev I.V."/>
            <person name="Debuchy R."/>
            <person name="Gladieux P."/>
            <person name="Thoren M.H."/>
            <person name="Johannesson H."/>
        </authorList>
    </citation>
    <scope>NUCLEOTIDE SEQUENCE</scope>
    <source>
        <strain evidence="3">SMH3187-1</strain>
    </source>
</reference>
<evidence type="ECO:0000259" key="2">
    <source>
        <dbReference type="Pfam" id="PF26640"/>
    </source>
</evidence>
<name>A0AA40F660_9PEZI</name>
<dbReference type="Pfam" id="PF26640">
    <property type="entry name" value="DUF8212"/>
    <property type="match status" value="1"/>
</dbReference>
<dbReference type="EMBL" id="JAUKUD010000002">
    <property type="protein sequence ID" value="KAK0751796.1"/>
    <property type="molecule type" value="Genomic_DNA"/>
</dbReference>
<dbReference type="PANTHER" id="PTHR10622">
    <property type="entry name" value="HET DOMAIN-CONTAINING PROTEIN"/>
    <property type="match status" value="1"/>
</dbReference>
<feature type="region of interest" description="Disordered" evidence="1">
    <location>
        <begin position="196"/>
        <end position="222"/>
    </location>
</feature>
<dbReference type="InterPro" id="IPR058525">
    <property type="entry name" value="DUF8212"/>
</dbReference>
<dbReference type="PANTHER" id="PTHR10622:SF12">
    <property type="entry name" value="HET DOMAIN-CONTAINING PROTEIN"/>
    <property type="match status" value="1"/>
</dbReference>
<organism evidence="3 4">
    <name type="scientific">Schizothecium vesticola</name>
    <dbReference type="NCBI Taxonomy" id="314040"/>
    <lineage>
        <taxon>Eukaryota</taxon>
        <taxon>Fungi</taxon>
        <taxon>Dikarya</taxon>
        <taxon>Ascomycota</taxon>
        <taxon>Pezizomycotina</taxon>
        <taxon>Sordariomycetes</taxon>
        <taxon>Sordariomycetidae</taxon>
        <taxon>Sordariales</taxon>
        <taxon>Schizotheciaceae</taxon>
        <taxon>Schizothecium</taxon>
    </lineage>
</organism>
<evidence type="ECO:0000256" key="1">
    <source>
        <dbReference type="SAM" id="MobiDB-lite"/>
    </source>
</evidence>
<evidence type="ECO:0000313" key="3">
    <source>
        <dbReference type="EMBL" id="KAK0751796.1"/>
    </source>
</evidence>